<feature type="transmembrane region" description="Helical" evidence="6">
    <location>
        <begin position="178"/>
        <end position="196"/>
    </location>
</feature>
<dbReference type="GO" id="GO:0015171">
    <property type="term" value="F:amino acid transmembrane transporter activity"/>
    <property type="evidence" value="ECO:0007669"/>
    <property type="project" value="TreeGrafter"/>
</dbReference>
<dbReference type="RefSeq" id="WP_048532998.1">
    <property type="nucleotide sequence ID" value="NZ_CATMKJ010000021.1"/>
</dbReference>
<dbReference type="PANTHER" id="PTHR30086">
    <property type="entry name" value="ARGININE EXPORTER PROTEIN ARGO"/>
    <property type="match status" value="1"/>
</dbReference>
<feature type="transmembrane region" description="Helical" evidence="6">
    <location>
        <begin position="141"/>
        <end position="162"/>
    </location>
</feature>
<organism evidence="7 8">
    <name type="scientific">Marinovum algicola</name>
    <dbReference type="NCBI Taxonomy" id="42444"/>
    <lineage>
        <taxon>Bacteria</taxon>
        <taxon>Pseudomonadati</taxon>
        <taxon>Pseudomonadota</taxon>
        <taxon>Alphaproteobacteria</taxon>
        <taxon>Rhodobacterales</taxon>
        <taxon>Roseobacteraceae</taxon>
        <taxon>Marinovum</taxon>
    </lineage>
</organism>
<dbReference type="GO" id="GO:0005886">
    <property type="term" value="C:plasma membrane"/>
    <property type="evidence" value="ECO:0007669"/>
    <property type="project" value="UniProtKB-SubCell"/>
</dbReference>
<keyword evidence="8" id="KW-1185">Reference proteome</keyword>
<dbReference type="Proteomes" id="UP000182932">
    <property type="component" value="Unassembled WGS sequence"/>
</dbReference>
<dbReference type="GO" id="GO:0033228">
    <property type="term" value="P:cysteine export across plasma membrane"/>
    <property type="evidence" value="ECO:0007669"/>
    <property type="project" value="TreeGrafter"/>
</dbReference>
<feature type="transmembrane region" description="Helical" evidence="6">
    <location>
        <begin position="74"/>
        <end position="91"/>
    </location>
</feature>
<evidence type="ECO:0000256" key="5">
    <source>
        <dbReference type="ARBA" id="ARBA00023136"/>
    </source>
</evidence>
<dbReference type="Pfam" id="PF01810">
    <property type="entry name" value="LysE"/>
    <property type="match status" value="1"/>
</dbReference>
<dbReference type="GeneID" id="80820773"/>
<dbReference type="InterPro" id="IPR001123">
    <property type="entry name" value="LeuE-type"/>
</dbReference>
<gene>
    <name evidence="7" type="ORF">SAMN04487940_12639</name>
</gene>
<name>A0A975ZQQ4_9RHOB</name>
<keyword evidence="5 6" id="KW-0472">Membrane</keyword>
<evidence type="ECO:0000256" key="4">
    <source>
        <dbReference type="ARBA" id="ARBA00022989"/>
    </source>
</evidence>
<evidence type="ECO:0000256" key="3">
    <source>
        <dbReference type="ARBA" id="ARBA00022692"/>
    </source>
</evidence>
<keyword evidence="2" id="KW-1003">Cell membrane</keyword>
<reference evidence="7 8" key="1">
    <citation type="submission" date="2016-10" db="EMBL/GenBank/DDBJ databases">
        <authorList>
            <person name="Varghese N."/>
            <person name="Submissions S."/>
        </authorList>
    </citation>
    <scope>NUCLEOTIDE SEQUENCE [LARGE SCALE GENOMIC DNA]</scope>
    <source>
        <strain evidence="7 8">FF3</strain>
    </source>
</reference>
<keyword evidence="4 6" id="KW-1133">Transmembrane helix</keyword>
<comment type="subcellular location">
    <subcellularLocation>
        <location evidence="1">Cell membrane</location>
        <topology evidence="1">Multi-pass membrane protein</topology>
    </subcellularLocation>
</comment>
<evidence type="ECO:0000313" key="7">
    <source>
        <dbReference type="EMBL" id="SEK08322.1"/>
    </source>
</evidence>
<evidence type="ECO:0000256" key="6">
    <source>
        <dbReference type="SAM" id="Phobius"/>
    </source>
</evidence>
<sequence>MTFDLFSALAVFALVGTLTPGPNNLMLLASGANFGLHRSLPHMLGIILGFPAMIFLVGLGALRLFDRWPALHDVLLAASVAYMIWLAWKIAHASPPAEARQQGRPLTFLQSAGFQWINPKAWTMALGAITLYAASRDLASLLWVVGTYVAAGVLSTTVWTTLGRQLRRLLRAPGQLRLFNRAMAVLLLASLVPALLPG</sequence>
<dbReference type="AlphaFoldDB" id="A0A975ZQQ4"/>
<comment type="caution">
    <text evidence="7">The sequence shown here is derived from an EMBL/GenBank/DDBJ whole genome shotgun (WGS) entry which is preliminary data.</text>
</comment>
<accession>A0A975ZQQ4</accession>
<keyword evidence="3 6" id="KW-0812">Transmembrane</keyword>
<evidence type="ECO:0000256" key="2">
    <source>
        <dbReference type="ARBA" id="ARBA00022475"/>
    </source>
</evidence>
<feature type="transmembrane region" description="Helical" evidence="6">
    <location>
        <begin position="44"/>
        <end position="62"/>
    </location>
</feature>
<proteinExistence type="predicted"/>
<dbReference type="PANTHER" id="PTHR30086:SF20">
    <property type="entry name" value="ARGININE EXPORTER PROTEIN ARGO-RELATED"/>
    <property type="match status" value="1"/>
</dbReference>
<dbReference type="EMBL" id="FNYY01000026">
    <property type="protein sequence ID" value="SEK08322.1"/>
    <property type="molecule type" value="Genomic_DNA"/>
</dbReference>
<evidence type="ECO:0000313" key="8">
    <source>
        <dbReference type="Proteomes" id="UP000182932"/>
    </source>
</evidence>
<protein>
    <submittedName>
        <fullName evidence="7">Threonine/homoserine/homoserine lactone efflux protein</fullName>
    </submittedName>
</protein>
<evidence type="ECO:0000256" key="1">
    <source>
        <dbReference type="ARBA" id="ARBA00004651"/>
    </source>
</evidence>